<dbReference type="InterPro" id="IPR010982">
    <property type="entry name" value="Lambda_DNA-bd_dom_sf"/>
</dbReference>
<dbReference type="Proteomes" id="UP000727506">
    <property type="component" value="Unassembled WGS sequence"/>
</dbReference>
<name>A0A943Z750_9ACTN</name>
<feature type="transmembrane region" description="Helical" evidence="2">
    <location>
        <begin position="80"/>
        <end position="103"/>
    </location>
</feature>
<dbReference type="EMBL" id="JAGZSV010000019">
    <property type="protein sequence ID" value="MBS6940249.1"/>
    <property type="molecule type" value="Genomic_DNA"/>
</dbReference>
<keyword evidence="1" id="KW-0238">DNA-binding</keyword>
<dbReference type="SUPFAM" id="SSF47413">
    <property type="entry name" value="lambda repressor-like DNA-binding domains"/>
    <property type="match status" value="1"/>
</dbReference>
<reference evidence="4" key="1">
    <citation type="submission" date="2021-02" db="EMBL/GenBank/DDBJ databases">
        <title>Infant gut strain persistence is associated with maternal origin, phylogeny, and functional potential including surface adhesion and iron acquisition.</title>
        <authorList>
            <person name="Lou Y.C."/>
        </authorList>
    </citation>
    <scope>NUCLEOTIDE SEQUENCE</scope>
    <source>
        <strain evidence="4">L2_039_000G1_dasL2_039_000G1_concoct_11</strain>
    </source>
</reference>
<keyword evidence="2" id="KW-0472">Membrane</keyword>
<organism evidence="4 5">
    <name type="scientific">Slackia piriformis</name>
    <dbReference type="NCBI Taxonomy" id="626934"/>
    <lineage>
        <taxon>Bacteria</taxon>
        <taxon>Bacillati</taxon>
        <taxon>Actinomycetota</taxon>
        <taxon>Coriobacteriia</taxon>
        <taxon>Eggerthellales</taxon>
        <taxon>Eggerthellaceae</taxon>
        <taxon>Slackia</taxon>
    </lineage>
</organism>
<protein>
    <submittedName>
        <fullName evidence="4">Helix-turn-helix transcriptional regulator</fullName>
    </submittedName>
</protein>
<keyword evidence="2" id="KW-1133">Transmembrane helix</keyword>
<evidence type="ECO:0000256" key="1">
    <source>
        <dbReference type="ARBA" id="ARBA00023125"/>
    </source>
</evidence>
<dbReference type="AlphaFoldDB" id="A0A943Z750"/>
<evidence type="ECO:0000313" key="5">
    <source>
        <dbReference type="Proteomes" id="UP000727506"/>
    </source>
</evidence>
<dbReference type="GO" id="GO:0003677">
    <property type="term" value="F:DNA binding"/>
    <property type="evidence" value="ECO:0007669"/>
    <property type="project" value="UniProtKB-KW"/>
</dbReference>
<dbReference type="CDD" id="cd00093">
    <property type="entry name" value="HTH_XRE"/>
    <property type="match status" value="1"/>
</dbReference>
<dbReference type="SMART" id="SM00530">
    <property type="entry name" value="HTH_XRE"/>
    <property type="match status" value="1"/>
</dbReference>
<dbReference type="Pfam" id="PF01381">
    <property type="entry name" value="HTH_3"/>
    <property type="match status" value="1"/>
</dbReference>
<proteinExistence type="predicted"/>
<dbReference type="PANTHER" id="PTHR46558:SF15">
    <property type="entry name" value="HELIX-TURN-HELIX DOMAIN PROTEIN"/>
    <property type="match status" value="1"/>
</dbReference>
<dbReference type="InterPro" id="IPR001387">
    <property type="entry name" value="Cro/C1-type_HTH"/>
</dbReference>
<evidence type="ECO:0000313" key="4">
    <source>
        <dbReference type="EMBL" id="MBS6940249.1"/>
    </source>
</evidence>
<dbReference type="PANTHER" id="PTHR46558">
    <property type="entry name" value="TRACRIPTIONAL REGULATORY PROTEIN-RELATED-RELATED"/>
    <property type="match status" value="1"/>
</dbReference>
<dbReference type="Gene3D" id="1.10.260.40">
    <property type="entry name" value="lambda repressor-like DNA-binding domains"/>
    <property type="match status" value="1"/>
</dbReference>
<dbReference type="PROSITE" id="PS50943">
    <property type="entry name" value="HTH_CROC1"/>
    <property type="match status" value="1"/>
</dbReference>
<evidence type="ECO:0000259" key="3">
    <source>
        <dbReference type="PROSITE" id="PS50943"/>
    </source>
</evidence>
<accession>A0A943Z750</accession>
<feature type="domain" description="HTH cro/C1-type" evidence="3">
    <location>
        <begin position="7"/>
        <end position="61"/>
    </location>
</feature>
<feature type="transmembrane region" description="Helical" evidence="2">
    <location>
        <begin position="109"/>
        <end position="131"/>
    </location>
</feature>
<feature type="transmembrane region" description="Helical" evidence="2">
    <location>
        <begin position="182"/>
        <end position="202"/>
    </location>
</feature>
<comment type="caution">
    <text evidence="4">The sequence shown here is derived from an EMBL/GenBank/DDBJ whole genome shotgun (WGS) entry which is preliminary data.</text>
</comment>
<evidence type="ECO:0000256" key="2">
    <source>
        <dbReference type="SAM" id="Phobius"/>
    </source>
</evidence>
<sequence>MELGAHIKEHRTKQGLSQDDLAERIYVSRQTISNWETGRTYPDVQSLLLLSNVFDATVDSLIKGDVEAMAKAMDEAVKKYNALSTAAVVSGAVFLALAAWGAFQYEWGWGMHMVPTIVFAVIALLVLVVAFMHAERIKKQHDLQTYREVLAFSRGERVDRDTIEGKREREMKPWVKGVRTSVQILVGAGVGGAIGIGIGMLAKLLA</sequence>
<keyword evidence="2" id="KW-0812">Transmembrane</keyword>
<gene>
    <name evidence="4" type="ORF">KH142_01980</name>
</gene>